<dbReference type="AlphaFoldDB" id="A0A7C3QTK6"/>
<feature type="transmembrane region" description="Helical" evidence="5">
    <location>
        <begin position="246"/>
        <end position="268"/>
    </location>
</feature>
<feature type="domain" description="ABC transmembrane type-2" evidence="6">
    <location>
        <begin position="45"/>
        <end position="271"/>
    </location>
</feature>
<dbReference type="InterPro" id="IPR047817">
    <property type="entry name" value="ABC2_TM_bact-type"/>
</dbReference>
<feature type="transmembrane region" description="Helical" evidence="5">
    <location>
        <begin position="164"/>
        <end position="188"/>
    </location>
</feature>
<evidence type="ECO:0000256" key="2">
    <source>
        <dbReference type="ARBA" id="ARBA00022692"/>
    </source>
</evidence>
<dbReference type="PANTHER" id="PTHR43229">
    <property type="entry name" value="NODULATION PROTEIN J"/>
    <property type="match status" value="1"/>
</dbReference>
<evidence type="ECO:0000256" key="4">
    <source>
        <dbReference type="ARBA" id="ARBA00023136"/>
    </source>
</evidence>
<dbReference type="PROSITE" id="PS51012">
    <property type="entry name" value="ABC_TM2"/>
    <property type="match status" value="1"/>
</dbReference>
<dbReference type="EMBL" id="DTMM01000096">
    <property type="protein sequence ID" value="HFT93291.1"/>
    <property type="molecule type" value="Genomic_DNA"/>
</dbReference>
<organism evidence="7">
    <name type="scientific">Leptospirillum ferriphilum</name>
    <dbReference type="NCBI Taxonomy" id="178606"/>
    <lineage>
        <taxon>Bacteria</taxon>
        <taxon>Pseudomonadati</taxon>
        <taxon>Nitrospirota</taxon>
        <taxon>Nitrospiria</taxon>
        <taxon>Nitrospirales</taxon>
        <taxon>Nitrospiraceae</taxon>
        <taxon>Leptospirillum</taxon>
    </lineage>
</organism>
<dbReference type="GO" id="GO:0016020">
    <property type="term" value="C:membrane"/>
    <property type="evidence" value="ECO:0007669"/>
    <property type="project" value="UniProtKB-SubCell"/>
</dbReference>
<keyword evidence="2 5" id="KW-0812">Transmembrane</keyword>
<dbReference type="InterPro" id="IPR051784">
    <property type="entry name" value="Nod_factor_ABC_transporter"/>
</dbReference>
<evidence type="ECO:0000259" key="6">
    <source>
        <dbReference type="PROSITE" id="PS51012"/>
    </source>
</evidence>
<dbReference type="GO" id="GO:0140359">
    <property type="term" value="F:ABC-type transporter activity"/>
    <property type="evidence" value="ECO:0007669"/>
    <property type="project" value="InterPro"/>
</dbReference>
<feature type="transmembrane region" description="Helical" evidence="5">
    <location>
        <begin position="194"/>
        <end position="216"/>
    </location>
</feature>
<proteinExistence type="predicted"/>
<feature type="transmembrane region" description="Helical" evidence="5">
    <location>
        <begin position="50"/>
        <end position="68"/>
    </location>
</feature>
<comment type="subcellular location">
    <subcellularLocation>
        <location evidence="1">Membrane</location>
        <topology evidence="1">Multi-pass membrane protein</topology>
    </subcellularLocation>
</comment>
<name>A0A7C3QTK6_9BACT</name>
<reference evidence="7" key="1">
    <citation type="journal article" date="2020" name="mSystems">
        <title>Genome- and Community-Level Interaction Insights into Carbon Utilization and Element Cycling Functions of Hydrothermarchaeota in Hydrothermal Sediment.</title>
        <authorList>
            <person name="Zhou Z."/>
            <person name="Liu Y."/>
            <person name="Xu W."/>
            <person name="Pan J."/>
            <person name="Luo Z.H."/>
            <person name="Li M."/>
        </authorList>
    </citation>
    <scope>NUCLEOTIDE SEQUENCE [LARGE SCALE GENOMIC DNA]</scope>
    <source>
        <strain evidence="7">SpSt-902</strain>
    </source>
</reference>
<keyword evidence="4 5" id="KW-0472">Membrane</keyword>
<evidence type="ECO:0000256" key="5">
    <source>
        <dbReference type="SAM" id="Phobius"/>
    </source>
</evidence>
<comment type="caution">
    <text evidence="7">The sequence shown here is derived from an EMBL/GenBank/DDBJ whole genome shotgun (WGS) entry which is preliminary data.</text>
</comment>
<dbReference type="InterPro" id="IPR013525">
    <property type="entry name" value="ABC2_TM"/>
</dbReference>
<sequence length="286" mass="32039">MPTNDLESAPVESLPLTRPPVPLFSLRPLAGILLRQVYLYRRSIPRWMEIFYWPLLDLLVWGFLTLYLRQGVLPGTTAAQALLGGLLLWDMLYRSQQGISVVFLEEIWSRNLYNLMVAPVTPYHIIAGAMMTGILKITLSSGTAILLAYLLFSYSLFSLGLSLIPFVLCLVIMGWALGIMTTALILRFGQEAEVLAWGVIFLFQPVSAVFNPVSVLPEGFRQIAFFVPASHIFEGMRQVLSGRGFSWLQLGWALVFDLLYVAGSLFLFSRVLKRARKVGFSLKLGS</sequence>
<evidence type="ECO:0000256" key="1">
    <source>
        <dbReference type="ARBA" id="ARBA00004141"/>
    </source>
</evidence>
<evidence type="ECO:0000256" key="3">
    <source>
        <dbReference type="ARBA" id="ARBA00022989"/>
    </source>
</evidence>
<feature type="transmembrane region" description="Helical" evidence="5">
    <location>
        <begin position="137"/>
        <end position="157"/>
    </location>
</feature>
<protein>
    <submittedName>
        <fullName evidence="7">ABC transporter permease</fullName>
    </submittedName>
</protein>
<accession>A0A7C3QTK6</accession>
<evidence type="ECO:0000313" key="7">
    <source>
        <dbReference type="EMBL" id="HFT93291.1"/>
    </source>
</evidence>
<dbReference type="PANTHER" id="PTHR43229:SF2">
    <property type="entry name" value="NODULATION PROTEIN J"/>
    <property type="match status" value="1"/>
</dbReference>
<keyword evidence="3 5" id="KW-1133">Transmembrane helix</keyword>
<dbReference type="Pfam" id="PF12698">
    <property type="entry name" value="ABC2_membrane_3"/>
    <property type="match status" value="1"/>
</dbReference>
<gene>
    <name evidence="7" type="ORF">ENX03_05015</name>
</gene>